<gene>
    <name evidence="1" type="primary">WBGene00280066</name>
</gene>
<reference evidence="1" key="2">
    <citation type="submission" date="2022-06" db="UniProtKB">
        <authorList>
            <consortium name="EnsemblMetazoa"/>
        </authorList>
    </citation>
    <scope>IDENTIFICATION</scope>
    <source>
        <strain evidence="1">PS312</strain>
    </source>
</reference>
<dbReference type="Pfam" id="PF10328">
    <property type="entry name" value="7TM_GPCR_Srx"/>
    <property type="match status" value="1"/>
</dbReference>
<accession>A0A8R1YXC6</accession>
<proteinExistence type="predicted"/>
<dbReference type="Proteomes" id="UP000005239">
    <property type="component" value="Unassembled WGS sequence"/>
</dbReference>
<organism evidence="1 2">
    <name type="scientific">Pristionchus pacificus</name>
    <name type="common">Parasitic nematode worm</name>
    <dbReference type="NCBI Taxonomy" id="54126"/>
    <lineage>
        <taxon>Eukaryota</taxon>
        <taxon>Metazoa</taxon>
        <taxon>Ecdysozoa</taxon>
        <taxon>Nematoda</taxon>
        <taxon>Chromadorea</taxon>
        <taxon>Rhabditida</taxon>
        <taxon>Rhabditina</taxon>
        <taxon>Diplogasteromorpha</taxon>
        <taxon>Diplogasteroidea</taxon>
        <taxon>Neodiplogasteridae</taxon>
        <taxon>Pristionchus</taxon>
    </lineage>
</organism>
<dbReference type="PANTHER" id="PTHR23017">
    <property type="entry name" value="SERPENTINE RECEPTOR, CLASS X"/>
    <property type="match status" value="1"/>
</dbReference>
<protein>
    <submittedName>
        <fullName evidence="1">G protein-coupled receptor</fullName>
    </submittedName>
</protein>
<dbReference type="InterPro" id="IPR019430">
    <property type="entry name" value="7TM_GPCR_serpentine_rcpt_Srx"/>
</dbReference>
<accession>A0A2A6CJ50</accession>
<dbReference type="PANTHER" id="PTHR23017:SF3">
    <property type="entry name" value="G-PROTEIN COUPLED RECEPTORS FAMILY 1 PROFILE DOMAIN-CONTAINING PROTEIN"/>
    <property type="match status" value="1"/>
</dbReference>
<evidence type="ECO:0000313" key="2">
    <source>
        <dbReference type="Proteomes" id="UP000005239"/>
    </source>
</evidence>
<dbReference type="OrthoDB" id="5874085at2759"/>
<keyword evidence="2" id="KW-1185">Reference proteome</keyword>
<reference evidence="2" key="1">
    <citation type="journal article" date="2008" name="Nat. Genet.">
        <title>The Pristionchus pacificus genome provides a unique perspective on nematode lifestyle and parasitism.</title>
        <authorList>
            <person name="Dieterich C."/>
            <person name="Clifton S.W."/>
            <person name="Schuster L.N."/>
            <person name="Chinwalla A."/>
            <person name="Delehaunty K."/>
            <person name="Dinkelacker I."/>
            <person name="Fulton L."/>
            <person name="Fulton R."/>
            <person name="Godfrey J."/>
            <person name="Minx P."/>
            <person name="Mitreva M."/>
            <person name="Roeseler W."/>
            <person name="Tian H."/>
            <person name="Witte H."/>
            <person name="Yang S.P."/>
            <person name="Wilson R.K."/>
            <person name="Sommer R.J."/>
        </authorList>
    </citation>
    <scope>NUCLEOTIDE SEQUENCE [LARGE SCALE GENOMIC DNA]</scope>
    <source>
        <strain evidence="2">PS312</strain>
    </source>
</reference>
<dbReference type="EnsemblMetazoa" id="PPA41697.1">
    <property type="protein sequence ID" value="PPA41697.1"/>
    <property type="gene ID" value="WBGene00280066"/>
</dbReference>
<name>A0A2A6CJ50_PRIPA</name>
<dbReference type="AlphaFoldDB" id="A0A2A6CJ50"/>
<dbReference type="Gene3D" id="1.20.1070.10">
    <property type="entry name" value="Rhodopsin 7-helix transmembrane proteins"/>
    <property type="match status" value="1"/>
</dbReference>
<dbReference type="SUPFAM" id="SSF81321">
    <property type="entry name" value="Family A G protein-coupled receptor-like"/>
    <property type="match status" value="1"/>
</dbReference>
<evidence type="ECO:0000313" key="1">
    <source>
        <dbReference type="EnsemblMetazoa" id="PPA41697.1"/>
    </source>
</evidence>
<sequence length="258" mass="29582">MISGMRILTVCSFVMEKDAVSTAYFVVHSISLFGFISNSVAVVTIYKKRDLHTPFGILCAAIAVNNAFVLTMNSSWYALPDDPMFESASKYSRLIGYVGLSQWNFGCKIHLLIALNRLLAVVLSMNINNYWTQSRNLAGMVIILVLGYIQNTLMLIYKDIWFCYDRQLMMWFFAKTERGRFFETKINNVPCYLDFTLTITFDLITLTVLRVFHSKAFSQSLPEVNLYTLFMFVTPILTTNFSRFLSTTFAWHLALGVD</sequence>